<dbReference type="Pfam" id="PF03692">
    <property type="entry name" value="CxxCxxCC"/>
    <property type="match status" value="1"/>
</dbReference>
<name>A0A5K8A9E5_9BACT</name>
<dbReference type="InterPro" id="IPR005358">
    <property type="entry name" value="Puta_zinc/iron-chelating_dom"/>
</dbReference>
<accession>A0A5K8A9E5</accession>
<keyword evidence="2" id="KW-1185">Reference proteome</keyword>
<evidence type="ECO:0000313" key="2">
    <source>
        <dbReference type="Proteomes" id="UP000422108"/>
    </source>
</evidence>
<organism evidence="1 2">
    <name type="scientific">Desulfosarcina ovata subsp. ovata</name>
    <dbReference type="NCBI Taxonomy" id="2752305"/>
    <lineage>
        <taxon>Bacteria</taxon>
        <taxon>Pseudomonadati</taxon>
        <taxon>Thermodesulfobacteriota</taxon>
        <taxon>Desulfobacteria</taxon>
        <taxon>Desulfobacterales</taxon>
        <taxon>Desulfosarcinaceae</taxon>
        <taxon>Desulfosarcina</taxon>
    </lineage>
</organism>
<dbReference type="EMBL" id="AP021879">
    <property type="protein sequence ID" value="BBO89195.1"/>
    <property type="molecule type" value="Genomic_DNA"/>
</dbReference>
<evidence type="ECO:0000313" key="1">
    <source>
        <dbReference type="EMBL" id="BBO89195.1"/>
    </source>
</evidence>
<sequence>MEKSSSVDASALKTLFQDCRQCGSCCKNYRKIVLQPDEVDFIRKMGGHVGVDASLSELRQRSLQELIETAKAEGKVYMIHPDDKGCIFLEKRNDKYYCKIYHHRPRTCRGFRCNMADSTFLDIFGRDATALLGIDAYGLPLK</sequence>
<proteinExistence type="predicted"/>
<protein>
    <recommendedName>
        <fullName evidence="3">Zinc/iron-chelating domain-containing protein</fullName>
    </recommendedName>
</protein>
<dbReference type="AlphaFoldDB" id="A0A5K8A9E5"/>
<dbReference type="RefSeq" id="WP_155310426.1">
    <property type="nucleotide sequence ID" value="NZ_AP021879.1"/>
</dbReference>
<dbReference type="PANTHER" id="PTHR35866">
    <property type="entry name" value="PUTATIVE-RELATED"/>
    <property type="match status" value="1"/>
</dbReference>
<gene>
    <name evidence="1" type="ORF">DSCOOX_23750</name>
</gene>
<dbReference type="PANTHER" id="PTHR35866:SF2">
    <property type="entry name" value="YKGJ FAMILY CYSTEINE CLUSTER PROTEIN"/>
    <property type="match status" value="1"/>
</dbReference>
<reference evidence="1 2" key="1">
    <citation type="submission" date="2019-11" db="EMBL/GenBank/DDBJ databases">
        <title>Comparative genomics of hydrocarbon-degrading Desulfosarcina strains.</title>
        <authorList>
            <person name="Watanabe M."/>
            <person name="Kojima H."/>
            <person name="Fukui M."/>
        </authorList>
    </citation>
    <scope>NUCLEOTIDE SEQUENCE [LARGE SCALE GENOMIC DNA]</scope>
    <source>
        <strain evidence="2">oXyS1</strain>
    </source>
</reference>
<dbReference type="Proteomes" id="UP000422108">
    <property type="component" value="Chromosome"/>
</dbReference>
<evidence type="ECO:0008006" key="3">
    <source>
        <dbReference type="Google" id="ProtNLM"/>
    </source>
</evidence>